<dbReference type="EMBL" id="OU963865">
    <property type="protein sequence ID" value="CAH0388479.1"/>
    <property type="molecule type" value="Genomic_DNA"/>
</dbReference>
<proteinExistence type="predicted"/>
<feature type="region of interest" description="Disordered" evidence="1">
    <location>
        <begin position="1"/>
        <end position="32"/>
    </location>
</feature>
<keyword evidence="3" id="KW-1185">Reference proteome</keyword>
<gene>
    <name evidence="2" type="ORF">BEMITA_LOCUS7391</name>
</gene>
<sequence length="211" mass="23517">MKRNIEHGVSEASTKDAPVLGAAQRSAPAPSLSVRFGSRAYFQKKANNGSSGPGPPTPSSTVARIEERYCVLFEVTKAKKACRKEAEFSSLREGPCEVWDRGDERGILGYPKKSPGTVPKRAWQRSLSVELIATFESSRETYTLPLRPLPGSLNLISSHKSLVSRYFPLRHCRFDPILDFLLHIQGFNGLIVEIGRCYGRRSQIDTEGSYW</sequence>
<name>A0A9P0F3S4_BEMTA</name>
<reference evidence="2" key="1">
    <citation type="submission" date="2021-12" db="EMBL/GenBank/DDBJ databases">
        <authorList>
            <person name="King R."/>
        </authorList>
    </citation>
    <scope>NUCLEOTIDE SEQUENCE</scope>
</reference>
<evidence type="ECO:0000313" key="2">
    <source>
        <dbReference type="EMBL" id="CAH0388479.1"/>
    </source>
</evidence>
<dbReference type="Proteomes" id="UP001152759">
    <property type="component" value="Chromosome 4"/>
</dbReference>
<dbReference type="AlphaFoldDB" id="A0A9P0F3S4"/>
<protein>
    <submittedName>
        <fullName evidence="2">Uncharacterized protein</fullName>
    </submittedName>
</protein>
<organism evidence="2 3">
    <name type="scientific">Bemisia tabaci</name>
    <name type="common">Sweetpotato whitefly</name>
    <name type="synonym">Aleurodes tabaci</name>
    <dbReference type="NCBI Taxonomy" id="7038"/>
    <lineage>
        <taxon>Eukaryota</taxon>
        <taxon>Metazoa</taxon>
        <taxon>Ecdysozoa</taxon>
        <taxon>Arthropoda</taxon>
        <taxon>Hexapoda</taxon>
        <taxon>Insecta</taxon>
        <taxon>Pterygota</taxon>
        <taxon>Neoptera</taxon>
        <taxon>Paraneoptera</taxon>
        <taxon>Hemiptera</taxon>
        <taxon>Sternorrhyncha</taxon>
        <taxon>Aleyrodoidea</taxon>
        <taxon>Aleyrodidae</taxon>
        <taxon>Aleyrodinae</taxon>
        <taxon>Bemisia</taxon>
    </lineage>
</organism>
<accession>A0A9P0F3S4</accession>
<evidence type="ECO:0000256" key="1">
    <source>
        <dbReference type="SAM" id="MobiDB-lite"/>
    </source>
</evidence>
<evidence type="ECO:0000313" key="3">
    <source>
        <dbReference type="Proteomes" id="UP001152759"/>
    </source>
</evidence>